<dbReference type="STRING" id="1236976.JCM16418_5029"/>
<dbReference type="eggNOG" id="ENOG50338A8">
    <property type="taxonomic scope" value="Bacteria"/>
</dbReference>
<dbReference type="EMBL" id="BAVZ01000038">
    <property type="protein sequence ID" value="GAF10807.1"/>
    <property type="molecule type" value="Genomic_DNA"/>
</dbReference>
<feature type="domain" description="MrpR N-terminal core-binding" evidence="1">
    <location>
        <begin position="10"/>
        <end position="87"/>
    </location>
</feature>
<evidence type="ECO:0000259" key="1">
    <source>
        <dbReference type="Pfam" id="PF22822"/>
    </source>
</evidence>
<evidence type="ECO:0000313" key="2">
    <source>
        <dbReference type="EMBL" id="GAF10807.1"/>
    </source>
</evidence>
<comment type="caution">
    <text evidence="2">The sequence shown here is derived from an EMBL/GenBank/DDBJ whole genome shotgun (WGS) entry which is preliminary data.</text>
</comment>
<dbReference type="Proteomes" id="UP000019364">
    <property type="component" value="Unassembled WGS sequence"/>
</dbReference>
<organism evidence="2 3">
    <name type="scientific">Paenibacillus pini JCM 16418</name>
    <dbReference type="NCBI Taxonomy" id="1236976"/>
    <lineage>
        <taxon>Bacteria</taxon>
        <taxon>Bacillati</taxon>
        <taxon>Bacillota</taxon>
        <taxon>Bacilli</taxon>
        <taxon>Bacillales</taxon>
        <taxon>Paenibacillaceae</taxon>
        <taxon>Paenibacillus</taxon>
    </lineage>
</organism>
<sequence>MANIVHDDKLYNEEIKKEFISTHKTGTQAIFERIFKITQPMETDLGKDLYQFNREELRKTFYTFMASSKGSSKSVVAHVISYIDWAIDEEYHNGINPLDSVGVAWKEQFVVQPDKLYFTDAEIKSKLNEIVNAQVAVVFMLLFRYKRNGTCGDSQYNEERH</sequence>
<name>W7YQI2_9BACL</name>
<gene>
    <name evidence="2" type="ORF">JCM16418_5029</name>
</gene>
<dbReference type="InterPro" id="IPR055009">
    <property type="entry name" value="MrpR_N_CB"/>
</dbReference>
<proteinExistence type="predicted"/>
<protein>
    <submittedName>
        <fullName evidence="2">Phage-related protein</fullName>
    </submittedName>
</protein>
<dbReference type="Pfam" id="PF22822">
    <property type="entry name" value="MrpR_N_CB"/>
    <property type="match status" value="1"/>
</dbReference>
<dbReference type="AlphaFoldDB" id="W7YQI2"/>
<reference evidence="2 3" key="1">
    <citation type="journal article" date="2014" name="Genome Announc.">
        <title>Draft Genome Sequence of Paenibacillus pini JCM 16418T, Isolated from the Rhizosphere of Pine Tree.</title>
        <authorList>
            <person name="Yuki M."/>
            <person name="Oshima K."/>
            <person name="Suda W."/>
            <person name="Oshida Y."/>
            <person name="Kitamura K."/>
            <person name="Iida Y."/>
            <person name="Hattori M."/>
            <person name="Ohkuma M."/>
        </authorList>
    </citation>
    <scope>NUCLEOTIDE SEQUENCE [LARGE SCALE GENOMIC DNA]</scope>
    <source>
        <strain evidence="2 3">JCM 16418</strain>
    </source>
</reference>
<accession>W7YQI2</accession>
<keyword evidence="3" id="KW-1185">Reference proteome</keyword>
<evidence type="ECO:0000313" key="3">
    <source>
        <dbReference type="Proteomes" id="UP000019364"/>
    </source>
</evidence>